<organism evidence="2 3">
    <name type="scientific">Allopontixanthobacter sediminis</name>
    <dbReference type="NCBI Taxonomy" id="1689985"/>
    <lineage>
        <taxon>Bacteria</taxon>
        <taxon>Pseudomonadati</taxon>
        <taxon>Pseudomonadota</taxon>
        <taxon>Alphaproteobacteria</taxon>
        <taxon>Sphingomonadales</taxon>
        <taxon>Erythrobacteraceae</taxon>
        <taxon>Allopontixanthobacter</taxon>
    </lineage>
</organism>
<dbReference type="AlphaFoldDB" id="A0A845AZ89"/>
<evidence type="ECO:0000313" key="2">
    <source>
        <dbReference type="EMBL" id="MXP44341.1"/>
    </source>
</evidence>
<keyword evidence="3" id="KW-1185">Reference proteome</keyword>
<dbReference type="GO" id="GO:0006355">
    <property type="term" value="P:regulation of DNA-templated transcription"/>
    <property type="evidence" value="ECO:0007669"/>
    <property type="project" value="InterPro"/>
</dbReference>
<dbReference type="InterPro" id="IPR000792">
    <property type="entry name" value="Tscrpt_reg_LuxR_C"/>
</dbReference>
<feature type="domain" description="HTH luxR-type" evidence="1">
    <location>
        <begin position="109"/>
        <end position="174"/>
    </location>
</feature>
<dbReference type="SUPFAM" id="SSF46894">
    <property type="entry name" value="C-terminal effector domain of the bipartite response regulators"/>
    <property type="match status" value="1"/>
</dbReference>
<dbReference type="Gene3D" id="3.40.50.2300">
    <property type="match status" value="1"/>
</dbReference>
<dbReference type="SUPFAM" id="SSF52172">
    <property type="entry name" value="CheY-like"/>
    <property type="match status" value="1"/>
</dbReference>
<dbReference type="PROSITE" id="PS00622">
    <property type="entry name" value="HTH_LUXR_1"/>
    <property type="match status" value="1"/>
</dbReference>
<dbReference type="PANTHER" id="PTHR45566:SF2">
    <property type="entry name" value="NARL SUBFAMILY"/>
    <property type="match status" value="1"/>
</dbReference>
<keyword evidence="2" id="KW-0238">DNA-binding</keyword>
<dbReference type="PROSITE" id="PS50043">
    <property type="entry name" value="HTH_LUXR_2"/>
    <property type="match status" value="1"/>
</dbReference>
<reference evidence="2 3" key="1">
    <citation type="submission" date="2019-12" db="EMBL/GenBank/DDBJ databases">
        <title>Genomic-based taxomic classification of the family Erythrobacteraceae.</title>
        <authorList>
            <person name="Xu L."/>
        </authorList>
    </citation>
    <scope>NUCLEOTIDE SEQUENCE [LARGE SCALE GENOMIC DNA]</scope>
    <source>
        <strain evidence="2 3">KCTC 42453</strain>
    </source>
</reference>
<dbReference type="PRINTS" id="PR00038">
    <property type="entry name" value="HTHLUXR"/>
</dbReference>
<dbReference type="InterPro" id="IPR016032">
    <property type="entry name" value="Sig_transdc_resp-reg_C-effctor"/>
</dbReference>
<comment type="caution">
    <text evidence="2">The sequence shown here is derived from an EMBL/GenBank/DDBJ whole genome shotgun (WGS) entry which is preliminary data.</text>
</comment>
<dbReference type="Pfam" id="PF00196">
    <property type="entry name" value="GerE"/>
    <property type="match status" value="1"/>
</dbReference>
<dbReference type="RefSeq" id="WP_160755947.1">
    <property type="nucleotide sequence ID" value="NZ_WTYL01000002.1"/>
</dbReference>
<dbReference type="Proteomes" id="UP000431922">
    <property type="component" value="Unassembled WGS sequence"/>
</dbReference>
<dbReference type="CDD" id="cd06170">
    <property type="entry name" value="LuxR_C_like"/>
    <property type="match status" value="1"/>
</dbReference>
<evidence type="ECO:0000313" key="3">
    <source>
        <dbReference type="Proteomes" id="UP000431922"/>
    </source>
</evidence>
<dbReference type="InterPro" id="IPR011006">
    <property type="entry name" value="CheY-like_superfamily"/>
</dbReference>
<gene>
    <name evidence="2" type="ORF">GRI65_07720</name>
</gene>
<name>A0A845AZ89_9SPHN</name>
<evidence type="ECO:0000259" key="1">
    <source>
        <dbReference type="PROSITE" id="PS50043"/>
    </source>
</evidence>
<dbReference type="PANTHER" id="PTHR45566">
    <property type="entry name" value="HTH-TYPE TRANSCRIPTIONAL REGULATOR YHJB-RELATED"/>
    <property type="match status" value="1"/>
</dbReference>
<protein>
    <submittedName>
        <fullName evidence="2">DNA-binding response regulator</fullName>
    </submittedName>
</protein>
<dbReference type="InterPro" id="IPR051015">
    <property type="entry name" value="EvgA-like"/>
</dbReference>
<dbReference type="OrthoDB" id="9814495at2"/>
<dbReference type="EMBL" id="WTYL01000002">
    <property type="protein sequence ID" value="MXP44341.1"/>
    <property type="molecule type" value="Genomic_DNA"/>
</dbReference>
<dbReference type="GO" id="GO:0003677">
    <property type="term" value="F:DNA binding"/>
    <property type="evidence" value="ECO:0007669"/>
    <property type="project" value="UniProtKB-KW"/>
</dbReference>
<sequence length="206" mass="22939">MIQADTRADTRDLVVVDCDDLAEGLRGVADLVDVFSDRQLVLLASKFDMDFIVSAFNCGVHGFILKEISCNSLVGSLKLVALGEKIMPSRLADHLPNWISNDVVAQHHKSETLDLLSEREKETLRCLVSGYPNKIIARRMDISEATVKVHVKAILRKLEVQNRTQAAIWAVNNRLVSSNESHFDSDCESAVPLELQKEPHVLHAQS</sequence>
<dbReference type="SMART" id="SM00421">
    <property type="entry name" value="HTH_LUXR"/>
    <property type="match status" value="1"/>
</dbReference>
<proteinExistence type="predicted"/>
<accession>A0A845AZ89</accession>